<dbReference type="InterPro" id="IPR001387">
    <property type="entry name" value="Cro/C1-type_HTH"/>
</dbReference>
<dbReference type="InterPro" id="IPR043917">
    <property type="entry name" value="DUF5753"/>
</dbReference>
<proteinExistence type="predicted"/>
<evidence type="ECO:0000259" key="1">
    <source>
        <dbReference type="SMART" id="SM00530"/>
    </source>
</evidence>
<dbReference type="SUPFAM" id="SSF47413">
    <property type="entry name" value="lambda repressor-like DNA-binding domains"/>
    <property type="match status" value="1"/>
</dbReference>
<dbReference type="SMART" id="SM00530">
    <property type="entry name" value="HTH_XRE"/>
    <property type="match status" value="1"/>
</dbReference>
<dbReference type="Pfam" id="PF13560">
    <property type="entry name" value="HTH_31"/>
    <property type="match status" value="1"/>
</dbReference>
<comment type="caution">
    <text evidence="2">The sequence shown here is derived from an EMBL/GenBank/DDBJ whole genome shotgun (WGS) entry which is preliminary data.</text>
</comment>
<sequence>MPEEVNGSLLRRHIGRKLLALREAAGLNKVDVAQELEMGRSTLTRMEAGDNSVRFVKRDVEAILKLYGASARDTQLLLAWTAGTRSREKSWWHDYTEPEIPDWFGLYVALEDGADTIRHYEPELLSGLLQTREYAEQVTSVPTGYLESQEIQRRVSVRMERQSLLTRPRAPHLHVILNEAVLRRPVGGSEVMAAQLRHLLTQMQQSNVGVQVVPFSAGLHATSSGFTLLDFPTNEFGEVIEPSLAYVETLTGALYINKPEGVHVYELTWQDLMKRALDESASRELITDVMKGFSGG</sequence>
<dbReference type="CDD" id="cd00093">
    <property type="entry name" value="HTH_XRE"/>
    <property type="match status" value="1"/>
</dbReference>
<evidence type="ECO:0000313" key="3">
    <source>
        <dbReference type="Proteomes" id="UP000614996"/>
    </source>
</evidence>
<dbReference type="Gene3D" id="1.10.260.40">
    <property type="entry name" value="lambda repressor-like DNA-binding domains"/>
    <property type="match status" value="1"/>
</dbReference>
<dbReference type="AlphaFoldDB" id="A0A8J4EQP6"/>
<accession>A0A8J4EQP6</accession>
<reference evidence="3" key="1">
    <citation type="journal article" date="2021" name="Int. J. Syst. Evol. Microbiol.">
        <title>Actinocatenispora comari sp. nov., an endophytic actinomycete isolated from aerial parts of Comarum salesowianum.</title>
        <authorList>
            <person name="Oyunbileg N."/>
            <person name="Iizaka Y."/>
            <person name="Hamada M."/>
            <person name="Davaapurev B.O."/>
            <person name="Fukumoto A."/>
            <person name="Tsetseg B."/>
            <person name="Kato F."/>
            <person name="Tamura T."/>
            <person name="Batkhuu J."/>
            <person name="Anzai Y."/>
        </authorList>
    </citation>
    <scope>NUCLEOTIDE SEQUENCE [LARGE SCALE GENOMIC DNA]</scope>
    <source>
        <strain evidence="3">NUM-2625</strain>
    </source>
</reference>
<dbReference type="Pfam" id="PF19054">
    <property type="entry name" value="DUF5753"/>
    <property type="match status" value="1"/>
</dbReference>
<gene>
    <name evidence="2" type="ORF">NUM_73020</name>
</gene>
<name>A0A8J4EQP6_9ACTN</name>
<dbReference type="InterPro" id="IPR010982">
    <property type="entry name" value="Lambda_DNA-bd_dom_sf"/>
</dbReference>
<organism evidence="2 3">
    <name type="scientific">Actinocatenispora comari</name>
    <dbReference type="NCBI Taxonomy" id="2807577"/>
    <lineage>
        <taxon>Bacteria</taxon>
        <taxon>Bacillati</taxon>
        <taxon>Actinomycetota</taxon>
        <taxon>Actinomycetes</taxon>
        <taxon>Micromonosporales</taxon>
        <taxon>Micromonosporaceae</taxon>
        <taxon>Actinocatenispora</taxon>
    </lineage>
</organism>
<feature type="domain" description="HTH cro/C1-type" evidence="1">
    <location>
        <begin position="17"/>
        <end position="74"/>
    </location>
</feature>
<dbReference type="EMBL" id="BOPO01000151">
    <property type="protein sequence ID" value="GIL32048.1"/>
    <property type="molecule type" value="Genomic_DNA"/>
</dbReference>
<keyword evidence="3" id="KW-1185">Reference proteome</keyword>
<protein>
    <submittedName>
        <fullName evidence="2">Transcriptional regulator</fullName>
    </submittedName>
</protein>
<dbReference type="Proteomes" id="UP000614996">
    <property type="component" value="Unassembled WGS sequence"/>
</dbReference>
<dbReference type="GO" id="GO:0003677">
    <property type="term" value="F:DNA binding"/>
    <property type="evidence" value="ECO:0007669"/>
    <property type="project" value="InterPro"/>
</dbReference>
<evidence type="ECO:0000313" key="2">
    <source>
        <dbReference type="EMBL" id="GIL32048.1"/>
    </source>
</evidence>
<dbReference type="RefSeq" id="WP_207129579.1">
    <property type="nucleotide sequence ID" value="NZ_BOPO01000151.1"/>
</dbReference>